<sequence>MRALVDLLNARAMLRALDENRTWPQRRIAEGDEAAVAAAHRQLHRSGPFDRASVDATLAERYVALENRRERLRRRVFDLIEGGLEQDQNDLRALAAAARSADDPAHLVAAIDQLLGEERHPGSADRFGDQEGLTEAAVAEAFAELVRALRERNEGDENGDGTLDRSEAEDLWQTLAERLRAEYGFERGRHARLMNGAVDLATRRQLQLGFNRPESNPSILVAQSLVGREGLNLHRACRIVILLHPEWNPGIVEQQIGRVDRVGSHWARMLQEAPDGKHPMPRIEVRPVIFDGTYDAHHWNVLLERWDDLRAQLHGTVVPYRERVGCAEGELAIIESLDRAAPDFFPPRRAGA</sequence>
<dbReference type="Gene3D" id="3.40.50.300">
    <property type="entry name" value="P-loop containing nucleotide triphosphate hydrolases"/>
    <property type="match status" value="1"/>
</dbReference>
<keyword evidence="2" id="KW-0347">Helicase</keyword>
<dbReference type="RefSeq" id="WP_268882530.1">
    <property type="nucleotide sequence ID" value="NZ_CP114029.1"/>
</dbReference>
<dbReference type="SMART" id="SM00490">
    <property type="entry name" value="HELICc"/>
    <property type="match status" value="1"/>
</dbReference>
<dbReference type="Proteomes" id="UP001164020">
    <property type="component" value="Chromosome"/>
</dbReference>
<keyword evidence="2" id="KW-0067">ATP-binding</keyword>
<dbReference type="Pfam" id="PF00271">
    <property type="entry name" value="Helicase_C"/>
    <property type="match status" value="1"/>
</dbReference>
<accession>A0ABY7C438</accession>
<protein>
    <submittedName>
        <fullName evidence="2">Helicase-related protein</fullName>
    </submittedName>
</protein>
<dbReference type="GO" id="GO:0004386">
    <property type="term" value="F:helicase activity"/>
    <property type="evidence" value="ECO:0007669"/>
    <property type="project" value="UniProtKB-KW"/>
</dbReference>
<feature type="domain" description="Helicase C-terminal" evidence="1">
    <location>
        <begin position="173"/>
        <end position="263"/>
    </location>
</feature>
<keyword evidence="3" id="KW-1185">Reference proteome</keyword>
<evidence type="ECO:0000313" key="2">
    <source>
        <dbReference type="EMBL" id="WAP70080.1"/>
    </source>
</evidence>
<dbReference type="SUPFAM" id="SSF52540">
    <property type="entry name" value="P-loop containing nucleoside triphosphate hydrolases"/>
    <property type="match status" value="1"/>
</dbReference>
<name>A0ABY7C438_9HYPH</name>
<organism evidence="2 3">
    <name type="scientific">Jiella pelagia</name>
    <dbReference type="NCBI Taxonomy" id="2986949"/>
    <lineage>
        <taxon>Bacteria</taxon>
        <taxon>Pseudomonadati</taxon>
        <taxon>Pseudomonadota</taxon>
        <taxon>Alphaproteobacteria</taxon>
        <taxon>Hyphomicrobiales</taxon>
        <taxon>Aurantimonadaceae</taxon>
        <taxon>Jiella</taxon>
    </lineage>
</organism>
<proteinExistence type="predicted"/>
<dbReference type="EMBL" id="CP114029">
    <property type="protein sequence ID" value="WAP70080.1"/>
    <property type="molecule type" value="Genomic_DNA"/>
</dbReference>
<gene>
    <name evidence="2" type="ORF">OH818_08075</name>
</gene>
<dbReference type="InterPro" id="IPR027417">
    <property type="entry name" value="P-loop_NTPase"/>
</dbReference>
<dbReference type="InterPro" id="IPR001650">
    <property type="entry name" value="Helicase_C-like"/>
</dbReference>
<reference evidence="2" key="1">
    <citation type="submission" date="2022-12" db="EMBL/GenBank/DDBJ databases">
        <title>Jiella pelagia sp. nov., isolated from phosphonate enriched culture of Northwest Pacific surface seawater.</title>
        <authorList>
            <person name="Shin D.Y."/>
            <person name="Hwang C.Y."/>
        </authorList>
    </citation>
    <scope>NUCLEOTIDE SEQUENCE</scope>
    <source>
        <strain evidence="2">HL-NP1</strain>
    </source>
</reference>
<evidence type="ECO:0000259" key="1">
    <source>
        <dbReference type="SMART" id="SM00490"/>
    </source>
</evidence>
<keyword evidence="2" id="KW-0378">Hydrolase</keyword>
<evidence type="ECO:0000313" key="3">
    <source>
        <dbReference type="Proteomes" id="UP001164020"/>
    </source>
</evidence>
<keyword evidence="2" id="KW-0547">Nucleotide-binding</keyword>